<dbReference type="InterPro" id="IPR029000">
    <property type="entry name" value="Cyclophilin-like_dom_sf"/>
</dbReference>
<dbReference type="Proteomes" id="UP000196573">
    <property type="component" value="Unassembled WGS sequence"/>
</dbReference>
<dbReference type="InterPro" id="IPR020892">
    <property type="entry name" value="Cyclophilin-type_PPIase_CS"/>
</dbReference>
<feature type="domain" description="PPIase cyclophilin-type" evidence="5">
    <location>
        <begin position="24"/>
        <end position="185"/>
    </location>
</feature>
<dbReference type="EMBL" id="FWPT01000009">
    <property type="protein sequence ID" value="SMA49849.1"/>
    <property type="molecule type" value="Genomic_DNA"/>
</dbReference>
<evidence type="ECO:0000256" key="3">
    <source>
        <dbReference type="ARBA" id="ARBA00023235"/>
    </source>
</evidence>
<gene>
    <name evidence="6" type="primary">ppiA</name>
    <name evidence="6" type="ORF">EHSB41UT_03639</name>
</gene>
<dbReference type="AlphaFoldDB" id="A0A1X7AP38"/>
<dbReference type="PROSITE" id="PS00170">
    <property type="entry name" value="CSA_PPIASE_1"/>
    <property type="match status" value="1"/>
</dbReference>
<dbReference type="EC" id="5.2.1.8" evidence="4"/>
<dbReference type="Pfam" id="PF00160">
    <property type="entry name" value="Pro_isomerase"/>
    <property type="match status" value="1"/>
</dbReference>
<dbReference type="PROSITE" id="PS50072">
    <property type="entry name" value="CSA_PPIASE_2"/>
    <property type="match status" value="1"/>
</dbReference>
<keyword evidence="4" id="KW-0732">Signal</keyword>
<dbReference type="PRINTS" id="PR00153">
    <property type="entry name" value="CSAPPISMRASE"/>
</dbReference>
<evidence type="ECO:0000259" key="5">
    <source>
        <dbReference type="PROSITE" id="PS50072"/>
    </source>
</evidence>
<evidence type="ECO:0000313" key="6">
    <source>
        <dbReference type="EMBL" id="SMA49849.1"/>
    </source>
</evidence>
<protein>
    <recommendedName>
        <fullName evidence="4">Peptidyl-prolyl cis-trans isomerase</fullName>
        <shortName evidence="4">PPIase</shortName>
        <ecNumber evidence="4">5.2.1.8</ecNumber>
    </recommendedName>
</protein>
<dbReference type="CDD" id="cd01920">
    <property type="entry name" value="cyclophilin_EcCYP_like"/>
    <property type="match status" value="1"/>
</dbReference>
<proteinExistence type="inferred from homology"/>
<evidence type="ECO:0000256" key="1">
    <source>
        <dbReference type="ARBA" id="ARBA00007365"/>
    </source>
</evidence>
<evidence type="ECO:0000256" key="2">
    <source>
        <dbReference type="ARBA" id="ARBA00023110"/>
    </source>
</evidence>
<dbReference type="OrthoDB" id="9807797at2"/>
<evidence type="ECO:0000256" key="4">
    <source>
        <dbReference type="RuleBase" id="RU363019"/>
    </source>
</evidence>
<dbReference type="Gene3D" id="2.40.100.10">
    <property type="entry name" value="Cyclophilin-like"/>
    <property type="match status" value="1"/>
</dbReference>
<evidence type="ECO:0000313" key="7">
    <source>
        <dbReference type="Proteomes" id="UP000196573"/>
    </source>
</evidence>
<dbReference type="InterPro" id="IPR002130">
    <property type="entry name" value="Cyclophilin-type_PPIase_dom"/>
</dbReference>
<dbReference type="PANTHER" id="PTHR43246">
    <property type="entry name" value="PEPTIDYL-PROLYL CIS-TRANS ISOMERASE CYP38, CHLOROPLASTIC"/>
    <property type="match status" value="1"/>
</dbReference>
<dbReference type="GO" id="GO:0003755">
    <property type="term" value="F:peptidyl-prolyl cis-trans isomerase activity"/>
    <property type="evidence" value="ECO:0007669"/>
    <property type="project" value="UniProtKB-UniRule"/>
</dbReference>
<comment type="function">
    <text evidence="4">PPIases accelerate the folding of proteins. It catalyzes the cis-trans isomerization of proline imidic peptide bonds in oligopeptides.</text>
</comment>
<comment type="similarity">
    <text evidence="1 4">Belongs to the cyclophilin-type PPIase family.</text>
</comment>
<keyword evidence="3 4" id="KW-0413">Isomerase</keyword>
<dbReference type="InterPro" id="IPR044665">
    <property type="entry name" value="E_coli_cyclophilin_A-like"/>
</dbReference>
<keyword evidence="2 4" id="KW-0697">Rotamase</keyword>
<feature type="signal peptide" evidence="4">
    <location>
        <begin position="1"/>
        <end position="24"/>
    </location>
</feature>
<accession>A0A1X7AP38</accession>
<dbReference type="RefSeq" id="WP_087112300.1">
    <property type="nucleotide sequence ID" value="NZ_CBCSCN010000011.1"/>
</dbReference>
<organism evidence="6 7">
    <name type="scientific">Parendozoicomonas haliclonae</name>
    <dbReference type="NCBI Taxonomy" id="1960125"/>
    <lineage>
        <taxon>Bacteria</taxon>
        <taxon>Pseudomonadati</taxon>
        <taxon>Pseudomonadota</taxon>
        <taxon>Gammaproteobacteria</taxon>
        <taxon>Oceanospirillales</taxon>
        <taxon>Endozoicomonadaceae</taxon>
        <taxon>Parendozoicomonas</taxon>
    </lineage>
</organism>
<feature type="chain" id="PRO_5011816005" description="Peptidyl-prolyl cis-trans isomerase" evidence="4">
    <location>
        <begin position="25"/>
        <end position="191"/>
    </location>
</feature>
<reference evidence="6 7" key="1">
    <citation type="submission" date="2017-03" db="EMBL/GenBank/DDBJ databases">
        <authorList>
            <person name="Afonso C.L."/>
            <person name="Miller P.J."/>
            <person name="Scott M.A."/>
            <person name="Spackman E."/>
            <person name="Goraichik I."/>
            <person name="Dimitrov K.M."/>
            <person name="Suarez D.L."/>
            <person name="Swayne D.E."/>
        </authorList>
    </citation>
    <scope>NUCLEOTIDE SEQUENCE [LARGE SCALE GENOMIC DNA]</scope>
    <source>
        <strain evidence="6">SB41UT1</strain>
    </source>
</reference>
<dbReference type="GO" id="GO:0006457">
    <property type="term" value="P:protein folding"/>
    <property type="evidence" value="ECO:0007669"/>
    <property type="project" value="InterPro"/>
</dbReference>
<sequence>MNPVKKFMVLAGLALTTLSFQLMAAPVVVMETNLGSVEIELNEEKAPISSKNFLSYAEKGFYNGTIFHRVIPGFMAQGGGFTEDMNQKNTDQPIKNESTNGLLNTRGTLAMARTPHPDSATSQFFINLVDNPFLDGKSYKPGYAVFGKVTKGMEVIDKMALAPTGNKGMHQNVPVEAIVIKSMTVKTSAAQ</sequence>
<dbReference type="SUPFAM" id="SSF50891">
    <property type="entry name" value="Cyclophilin-like"/>
    <property type="match status" value="1"/>
</dbReference>
<name>A0A1X7AP38_9GAMM</name>
<comment type="catalytic activity">
    <reaction evidence="4">
        <text>[protein]-peptidylproline (omega=180) = [protein]-peptidylproline (omega=0)</text>
        <dbReference type="Rhea" id="RHEA:16237"/>
        <dbReference type="Rhea" id="RHEA-COMP:10747"/>
        <dbReference type="Rhea" id="RHEA-COMP:10748"/>
        <dbReference type="ChEBI" id="CHEBI:83833"/>
        <dbReference type="ChEBI" id="CHEBI:83834"/>
        <dbReference type="EC" id="5.2.1.8"/>
    </reaction>
</comment>
<keyword evidence="7" id="KW-1185">Reference proteome</keyword>